<organism evidence="1">
    <name type="scientific">marine sediment metagenome</name>
    <dbReference type="NCBI Taxonomy" id="412755"/>
    <lineage>
        <taxon>unclassified sequences</taxon>
        <taxon>metagenomes</taxon>
        <taxon>ecological metagenomes</taxon>
    </lineage>
</organism>
<comment type="caution">
    <text evidence="1">The sequence shown here is derived from an EMBL/GenBank/DDBJ whole genome shotgun (WGS) entry which is preliminary data.</text>
</comment>
<dbReference type="EMBL" id="BARW01012036">
    <property type="protein sequence ID" value="GAI79678.1"/>
    <property type="molecule type" value="Genomic_DNA"/>
</dbReference>
<protein>
    <submittedName>
        <fullName evidence="1">Uncharacterized protein</fullName>
    </submittedName>
</protein>
<accession>X1RGD5</accession>
<name>X1RGD5_9ZZZZ</name>
<reference evidence="1" key="1">
    <citation type="journal article" date="2014" name="Front. Microbiol.">
        <title>High frequency of phylogenetically diverse reductive dehalogenase-homologous genes in deep subseafloor sedimentary metagenomes.</title>
        <authorList>
            <person name="Kawai M."/>
            <person name="Futagami T."/>
            <person name="Toyoda A."/>
            <person name="Takaki Y."/>
            <person name="Nishi S."/>
            <person name="Hori S."/>
            <person name="Arai W."/>
            <person name="Tsubouchi T."/>
            <person name="Morono Y."/>
            <person name="Uchiyama I."/>
            <person name="Ito T."/>
            <person name="Fujiyama A."/>
            <person name="Inagaki F."/>
            <person name="Takami H."/>
        </authorList>
    </citation>
    <scope>NUCLEOTIDE SEQUENCE</scope>
    <source>
        <strain evidence="1">Expedition CK06-06</strain>
    </source>
</reference>
<dbReference type="AlphaFoldDB" id="X1RGD5"/>
<proteinExistence type="predicted"/>
<evidence type="ECO:0000313" key="1">
    <source>
        <dbReference type="EMBL" id="GAI79678.1"/>
    </source>
</evidence>
<gene>
    <name evidence="1" type="ORF">S12H4_22904</name>
</gene>
<sequence>MTIDEAIKNLSRISYSDRLIIKYDIDCAIKLGIEALKRVKDCRLGDDMIADRYLPGETK</sequence>